<dbReference type="EMBL" id="JAKGUD010000007">
    <property type="protein sequence ID" value="MCF4142693.1"/>
    <property type="molecule type" value="Genomic_DNA"/>
</dbReference>
<keyword evidence="2" id="KW-1185">Reference proteome</keyword>
<protein>
    <recommendedName>
        <fullName evidence="3">DUF523 domain-containing protein</fullName>
    </recommendedName>
</protein>
<dbReference type="RefSeq" id="WP_236099416.1">
    <property type="nucleotide sequence ID" value="NZ_JAKGUD010000007.1"/>
</dbReference>
<sequence length="185" mass="19953">MNRSRRYVLISHCLLNVNSKVDGYGLYPGALEPLVLPLIKSGIGIFQLPCPEATFAGARRWGMTVEQYDIPAYRRHSISLLEHVVDQVEDDLANGVSILGVVGVDGSPSCGVDCTCYGYTGGMIGGSDAVARSLDSVKMGPGRGVFMKVLSEMLEERGIVLPFAAVDEESLDGISWESIEKRLSV</sequence>
<dbReference type="InterPro" id="IPR054648">
    <property type="entry name" value="TudS-rel"/>
</dbReference>
<reference evidence="1 2" key="1">
    <citation type="submission" date="2022-01" db="EMBL/GenBank/DDBJ databases">
        <title>Dethiosulfovibrio faecalis sp. nov., a novel proteolytic, non-sulfur-reducing bacterium isolated from a marine aquaculture solid waste bioreactor.</title>
        <authorList>
            <person name="Grabowski S."/>
            <person name="Apolinario E."/>
            <person name="Schneider N."/>
            <person name="Marshall C.W."/>
            <person name="Sowers K.R."/>
        </authorList>
    </citation>
    <scope>NUCLEOTIDE SEQUENCE [LARGE SCALE GENOMIC DNA]</scope>
    <source>
        <strain evidence="1 2">DSM 12537</strain>
    </source>
</reference>
<dbReference type="Proteomes" id="UP001200430">
    <property type="component" value="Unassembled WGS sequence"/>
</dbReference>
<name>A0ABS9ENB9_9BACT</name>
<accession>A0ABS9ENB9</accession>
<organism evidence="1 2">
    <name type="scientific">Dethiosulfovibrio marinus</name>
    <dbReference type="NCBI Taxonomy" id="133532"/>
    <lineage>
        <taxon>Bacteria</taxon>
        <taxon>Thermotogati</taxon>
        <taxon>Synergistota</taxon>
        <taxon>Synergistia</taxon>
        <taxon>Synergistales</taxon>
        <taxon>Dethiosulfovibrionaceae</taxon>
        <taxon>Dethiosulfovibrio</taxon>
    </lineage>
</organism>
<evidence type="ECO:0008006" key="3">
    <source>
        <dbReference type="Google" id="ProtNLM"/>
    </source>
</evidence>
<gene>
    <name evidence="1" type="ORF">L2W38_07670</name>
</gene>
<comment type="caution">
    <text evidence="1">The sequence shown here is derived from an EMBL/GenBank/DDBJ whole genome shotgun (WGS) entry which is preliminary data.</text>
</comment>
<evidence type="ECO:0000313" key="2">
    <source>
        <dbReference type="Proteomes" id="UP001200430"/>
    </source>
</evidence>
<dbReference type="NCBIfam" id="NF045597">
    <property type="entry name" value="TudS_rel_CD3072"/>
    <property type="match status" value="1"/>
</dbReference>
<proteinExistence type="predicted"/>
<evidence type="ECO:0000313" key="1">
    <source>
        <dbReference type="EMBL" id="MCF4142693.1"/>
    </source>
</evidence>